<feature type="domain" description="SAM-dependent MTase RsmB/NOP-type" evidence="8">
    <location>
        <begin position="173"/>
        <end position="458"/>
    </location>
</feature>
<proteinExistence type="inferred from homology"/>
<evidence type="ECO:0000313" key="10">
    <source>
        <dbReference type="Proteomes" id="UP001385499"/>
    </source>
</evidence>
<feature type="active site" description="Nucleophile" evidence="6">
    <location>
        <position position="386"/>
    </location>
</feature>
<dbReference type="PRINTS" id="PR02008">
    <property type="entry name" value="RCMTFAMILY"/>
</dbReference>
<sequence>MAHPKNPNKREKPSESSGKSETPGFAARKIAADILGNVVHKRRPLDAELDLVSGHSGFRELLYNDRALVRAILGVCLRHRGEISEIIERLLDRSIPEKTGRVLDILHVGIGQMLYMEIPDRAAVSLAVECASSDRRARPYKGLVNGVLRRLGRETEQATSDLDSAVLNTPEWMLESWSGSFGLDTAKEVAIAHQSEAALDLTIKDGTSEAWAEKLGGVVVGAGSVRLAKKGAVDKLDGFEEGAWWVQDAAASLPAKLLGDVKGKRVADLCAAPGGKTAQLAAAGADVTAVDISKGRLKRLSENLARLQLSADVVTNDLRAWEPEEPFDAILLDAPCSATGTIRRHPDVPWLKQAYDVETLSVIQAQLLRRVMGWLKPGGVLVYCTCSLEKAEGEDQIAGLLAESQELELVPVVADEIGGLSASITSEGYLRTLPCHPVTKDGSQKGLDGFFAARLRRI</sequence>
<dbReference type="SUPFAM" id="SSF48013">
    <property type="entry name" value="NusB-like"/>
    <property type="match status" value="1"/>
</dbReference>
<evidence type="ECO:0000259" key="8">
    <source>
        <dbReference type="PROSITE" id="PS51686"/>
    </source>
</evidence>
<dbReference type="InterPro" id="IPR049560">
    <property type="entry name" value="MeTrfase_RsmB-F_NOP2_cat"/>
</dbReference>
<evidence type="ECO:0000313" key="9">
    <source>
        <dbReference type="EMBL" id="MEJ8474848.1"/>
    </source>
</evidence>
<gene>
    <name evidence="9" type="ORF">V6575_12190</name>
</gene>
<feature type="binding site" evidence="6">
    <location>
        <position position="333"/>
    </location>
    <ligand>
        <name>S-adenosyl-L-methionine</name>
        <dbReference type="ChEBI" id="CHEBI:59789"/>
    </ligand>
</feature>
<dbReference type="Gene3D" id="1.10.940.10">
    <property type="entry name" value="NusB-like"/>
    <property type="match status" value="1"/>
</dbReference>
<feature type="binding site" evidence="6">
    <location>
        <position position="317"/>
    </location>
    <ligand>
        <name>S-adenosyl-L-methionine</name>
        <dbReference type="ChEBI" id="CHEBI:59789"/>
    </ligand>
</feature>
<dbReference type="InterPro" id="IPR018314">
    <property type="entry name" value="RsmB/NOL1/NOP2-like_CS"/>
</dbReference>
<dbReference type="InterPro" id="IPR029063">
    <property type="entry name" value="SAM-dependent_MTases_sf"/>
</dbReference>
<dbReference type="PROSITE" id="PS01153">
    <property type="entry name" value="NOL1_NOP2_SUN"/>
    <property type="match status" value="1"/>
</dbReference>
<evidence type="ECO:0000256" key="7">
    <source>
        <dbReference type="SAM" id="MobiDB-lite"/>
    </source>
</evidence>
<dbReference type="InterPro" id="IPR035926">
    <property type="entry name" value="NusB-like_sf"/>
</dbReference>
<dbReference type="PROSITE" id="PS51686">
    <property type="entry name" value="SAM_MT_RSMB_NOP"/>
    <property type="match status" value="1"/>
</dbReference>
<dbReference type="PANTHER" id="PTHR22807:SF61">
    <property type="entry name" value="NOL1_NOP2_SUN FAMILY PROTEIN _ ANTITERMINATION NUSB DOMAIN-CONTAINING PROTEIN"/>
    <property type="match status" value="1"/>
</dbReference>
<dbReference type="PANTHER" id="PTHR22807">
    <property type="entry name" value="NOP2 YEAST -RELATED NOL1/NOP2/FMU SUN DOMAIN-CONTAINING"/>
    <property type="match status" value="1"/>
</dbReference>
<organism evidence="9 10">
    <name type="scientific">Roseibium algae</name>
    <dbReference type="NCBI Taxonomy" id="3123038"/>
    <lineage>
        <taxon>Bacteria</taxon>
        <taxon>Pseudomonadati</taxon>
        <taxon>Pseudomonadota</taxon>
        <taxon>Alphaproteobacteria</taxon>
        <taxon>Hyphomicrobiales</taxon>
        <taxon>Stappiaceae</taxon>
        <taxon>Roseibium</taxon>
    </lineage>
</organism>
<comment type="similarity">
    <text evidence="1 6">Belongs to the class I-like SAM-binding methyltransferase superfamily. RsmB/NOP family.</text>
</comment>
<dbReference type="InterPro" id="IPR023267">
    <property type="entry name" value="RCMT"/>
</dbReference>
<dbReference type="Pfam" id="PF01029">
    <property type="entry name" value="NusB"/>
    <property type="match status" value="1"/>
</dbReference>
<dbReference type="InterPro" id="IPR006027">
    <property type="entry name" value="NusB_RsmB_TIM44"/>
</dbReference>
<evidence type="ECO:0000256" key="2">
    <source>
        <dbReference type="ARBA" id="ARBA00022603"/>
    </source>
</evidence>
<dbReference type="RefSeq" id="WP_340274621.1">
    <property type="nucleotide sequence ID" value="NZ_JBAKIA010000007.1"/>
</dbReference>
<evidence type="ECO:0000256" key="4">
    <source>
        <dbReference type="ARBA" id="ARBA00022691"/>
    </source>
</evidence>
<protein>
    <submittedName>
        <fullName evidence="9">Transcription antitermination factor NusB</fullName>
    </submittedName>
</protein>
<evidence type="ECO:0000256" key="1">
    <source>
        <dbReference type="ARBA" id="ARBA00007494"/>
    </source>
</evidence>
<dbReference type="Gene3D" id="3.40.50.150">
    <property type="entry name" value="Vaccinia Virus protein VP39"/>
    <property type="match status" value="1"/>
</dbReference>
<feature type="binding site" evidence="6">
    <location>
        <position position="291"/>
    </location>
    <ligand>
        <name>S-adenosyl-L-methionine</name>
        <dbReference type="ChEBI" id="CHEBI:59789"/>
    </ligand>
</feature>
<accession>A0ABU8TL04</accession>
<keyword evidence="5 6" id="KW-0694">RNA-binding</keyword>
<dbReference type="InterPro" id="IPR001678">
    <property type="entry name" value="MeTrfase_RsmB-F_NOP2_dom"/>
</dbReference>
<evidence type="ECO:0000256" key="3">
    <source>
        <dbReference type="ARBA" id="ARBA00022679"/>
    </source>
</evidence>
<evidence type="ECO:0000256" key="5">
    <source>
        <dbReference type="ARBA" id="ARBA00022884"/>
    </source>
</evidence>
<keyword evidence="2 6" id="KW-0489">Methyltransferase</keyword>
<feature type="region of interest" description="Disordered" evidence="7">
    <location>
        <begin position="1"/>
        <end position="23"/>
    </location>
</feature>
<name>A0ABU8TL04_9HYPH</name>
<keyword evidence="3 6" id="KW-0808">Transferase</keyword>
<reference evidence="9 10" key="1">
    <citation type="submission" date="2024-02" db="EMBL/GenBank/DDBJ databases">
        <title>Roseibium algae sp. nov., isolated from marine alga (Grateloupia sp.), showing potential in myo-inositol conversion.</title>
        <authorList>
            <person name="Wang Y."/>
        </authorList>
    </citation>
    <scope>NUCLEOTIDE SEQUENCE [LARGE SCALE GENOMIC DNA]</scope>
    <source>
        <strain evidence="9 10">H3510</strain>
    </source>
</reference>
<dbReference type="SUPFAM" id="SSF53335">
    <property type="entry name" value="S-adenosyl-L-methionine-dependent methyltransferases"/>
    <property type="match status" value="1"/>
</dbReference>
<evidence type="ECO:0000256" key="6">
    <source>
        <dbReference type="PROSITE-ProRule" id="PRU01023"/>
    </source>
</evidence>
<feature type="binding site" evidence="6">
    <location>
        <begin position="270"/>
        <end position="276"/>
    </location>
    <ligand>
        <name>S-adenosyl-L-methionine</name>
        <dbReference type="ChEBI" id="CHEBI:59789"/>
    </ligand>
</feature>
<dbReference type="EMBL" id="JBAKIA010000007">
    <property type="protein sequence ID" value="MEJ8474848.1"/>
    <property type="molecule type" value="Genomic_DNA"/>
</dbReference>
<dbReference type="CDD" id="cd02440">
    <property type="entry name" value="AdoMet_MTases"/>
    <property type="match status" value="1"/>
</dbReference>
<comment type="caution">
    <text evidence="9">The sequence shown here is derived from an EMBL/GenBank/DDBJ whole genome shotgun (WGS) entry which is preliminary data.</text>
</comment>
<keyword evidence="4 6" id="KW-0949">S-adenosyl-L-methionine</keyword>
<dbReference type="Proteomes" id="UP001385499">
    <property type="component" value="Unassembled WGS sequence"/>
</dbReference>
<dbReference type="Pfam" id="PF01189">
    <property type="entry name" value="Methyltr_RsmB-F"/>
    <property type="match status" value="1"/>
</dbReference>
<keyword evidence="10" id="KW-1185">Reference proteome</keyword>